<keyword evidence="3" id="KW-1185">Reference proteome</keyword>
<evidence type="ECO:0000256" key="1">
    <source>
        <dbReference type="ARBA" id="ARBA00010996"/>
    </source>
</evidence>
<dbReference type="RefSeq" id="WP_344974273.1">
    <property type="nucleotide sequence ID" value="NZ_BAABFN010000001.1"/>
</dbReference>
<evidence type="ECO:0000313" key="2">
    <source>
        <dbReference type="EMBL" id="GAA4301434.1"/>
    </source>
</evidence>
<comment type="similarity">
    <text evidence="1">Belongs to the SCO1/2 family.</text>
</comment>
<dbReference type="PANTHER" id="PTHR12151:SF25">
    <property type="entry name" value="LINALOOL DEHYDRATASE_ISOMERASE DOMAIN-CONTAINING PROTEIN"/>
    <property type="match status" value="1"/>
</dbReference>
<sequence length="208" mass="23697">MICYLIVRQISATTVRLPGYYIVDRVDSTGQDGRMQYDTVYHQLGDFRLTNQLGHPVSLTDVEGKVLLADFFFTSCPSICPRLSANMRRVQQAFAKNDSSLQLLSFTVDPEHDSVPKLKAYADQYGANHDTWWFLTGSKKTIYGIARNDFHLSVSGSDGDAGDFIHTEKWVLLDKHRYIRGYYNGLDTADITRCINDIALLMLEKEKR</sequence>
<dbReference type="SUPFAM" id="SSF52833">
    <property type="entry name" value="Thioredoxin-like"/>
    <property type="match status" value="1"/>
</dbReference>
<dbReference type="PANTHER" id="PTHR12151">
    <property type="entry name" value="ELECTRON TRANSPORT PROTIN SCO1/SENC FAMILY MEMBER"/>
    <property type="match status" value="1"/>
</dbReference>
<gene>
    <name evidence="2" type="ORF">GCM10023143_03220</name>
</gene>
<evidence type="ECO:0000313" key="3">
    <source>
        <dbReference type="Proteomes" id="UP001501207"/>
    </source>
</evidence>
<dbReference type="Proteomes" id="UP001501207">
    <property type="component" value="Unassembled WGS sequence"/>
</dbReference>
<dbReference type="InterPro" id="IPR003782">
    <property type="entry name" value="SCO1/SenC"/>
</dbReference>
<dbReference type="CDD" id="cd02968">
    <property type="entry name" value="SCO"/>
    <property type="match status" value="1"/>
</dbReference>
<name>A0ABP8FDV9_9BACT</name>
<dbReference type="Pfam" id="PF02630">
    <property type="entry name" value="SCO1-SenC"/>
    <property type="match status" value="1"/>
</dbReference>
<comment type="caution">
    <text evidence="2">The sequence shown here is derived from an EMBL/GenBank/DDBJ whole genome shotgun (WGS) entry which is preliminary data.</text>
</comment>
<organism evidence="2 3">
    <name type="scientific">Compostibacter hankyongensis</name>
    <dbReference type="NCBI Taxonomy" id="1007089"/>
    <lineage>
        <taxon>Bacteria</taxon>
        <taxon>Pseudomonadati</taxon>
        <taxon>Bacteroidota</taxon>
        <taxon>Chitinophagia</taxon>
        <taxon>Chitinophagales</taxon>
        <taxon>Chitinophagaceae</taxon>
        <taxon>Compostibacter</taxon>
    </lineage>
</organism>
<dbReference type="Gene3D" id="3.40.30.10">
    <property type="entry name" value="Glutaredoxin"/>
    <property type="match status" value="1"/>
</dbReference>
<proteinExistence type="inferred from homology"/>
<protein>
    <submittedName>
        <fullName evidence="2">SCO family protein</fullName>
    </submittedName>
</protein>
<accession>A0ABP8FDV9</accession>
<dbReference type="EMBL" id="BAABFN010000001">
    <property type="protein sequence ID" value="GAA4301434.1"/>
    <property type="molecule type" value="Genomic_DNA"/>
</dbReference>
<dbReference type="InterPro" id="IPR036249">
    <property type="entry name" value="Thioredoxin-like_sf"/>
</dbReference>
<reference evidence="3" key="1">
    <citation type="journal article" date="2019" name="Int. J. Syst. Evol. Microbiol.">
        <title>The Global Catalogue of Microorganisms (GCM) 10K type strain sequencing project: providing services to taxonomists for standard genome sequencing and annotation.</title>
        <authorList>
            <consortium name="The Broad Institute Genomics Platform"/>
            <consortium name="The Broad Institute Genome Sequencing Center for Infectious Disease"/>
            <person name="Wu L."/>
            <person name="Ma J."/>
        </authorList>
    </citation>
    <scope>NUCLEOTIDE SEQUENCE [LARGE SCALE GENOMIC DNA]</scope>
    <source>
        <strain evidence="3">JCM 17664</strain>
    </source>
</reference>